<name>A0ACD3RS60_LARCR</name>
<keyword evidence="2" id="KW-1185">Reference proteome</keyword>
<dbReference type="Proteomes" id="UP000793456">
    <property type="component" value="Chromosome II"/>
</dbReference>
<evidence type="ECO:0000313" key="1">
    <source>
        <dbReference type="EMBL" id="TMS22187.1"/>
    </source>
</evidence>
<sequence length="675" mass="74014">MLFSKDFGQRVASTSRCNLKDNLLEAGCAPSALESPTSKLQVIEDRPLSNKAAGATQDFTQIKPQKLHITLRPDDAKRFTVKVRQVEDYPVDLYYLMDLSYSMNDDLFRLRTLGKGLAEAMNRTTSNLRMGFGAFVDKPLSPYMYISPKEAVKNPCYSINTTCLPQFGYKHVLSLTEEVGRFTEEVKKQMVSRNRDAPEGGFDAIIQAAVCKEQIGWRPDASHLLIFTSDAKTHVALDGRLAGIVHPNDGQCHLNSENMYSMSTTMDYPSLALITEKMSENNINLIFAVTNPVVPLYQKIRSKVELELQGVPEELSLSFNATCLNGELIPGLKSLSAWKPGPADCPKQKNKTFIIKPVGFKDSLSITVTFECDCKCQSKAQPNSPKCNQGNGTYECGICQCHPGRLGPHCECAEGDYNPTEQDRCSGPSGSGGPQSAICSGRGDCVCGQCVCHSSDFGKVWGKLCECDDFNCLRYKGELCSGHGVCNCGFCQCAPDWQGENCNCSRRTDTCMSNLGLLCSGRGPVCVRGLECVECKHFKRGKLFDDNTCSRICKDEIMLVDELDCPKGPDILVVLLSVAGAILFLGLAALLIWKLLVTIHDRREFAKFEEERARAKWDTWQEAASEHGTSGQASVASGGHSNVGTKTDEETPRIIQGLLVRMTPAGANSHTALLS</sequence>
<gene>
    <name evidence="1" type="ORF">E3U43_012452</name>
</gene>
<protein>
    <submittedName>
        <fullName evidence="1">Uncharacterized protein</fullName>
    </submittedName>
</protein>
<proteinExistence type="predicted"/>
<reference evidence="1" key="1">
    <citation type="submission" date="2018-11" db="EMBL/GenBank/DDBJ databases">
        <title>The sequence and de novo assembly of Larimichthys crocea genome using PacBio and Hi-C technologies.</title>
        <authorList>
            <person name="Xu P."/>
            <person name="Chen B."/>
            <person name="Zhou Z."/>
            <person name="Ke Q."/>
            <person name="Wu Y."/>
            <person name="Bai H."/>
            <person name="Pu F."/>
        </authorList>
    </citation>
    <scope>NUCLEOTIDE SEQUENCE</scope>
    <source>
        <tissue evidence="1">Muscle</tissue>
    </source>
</reference>
<organism evidence="1 2">
    <name type="scientific">Larimichthys crocea</name>
    <name type="common">Large yellow croaker</name>
    <name type="synonym">Pseudosciaena crocea</name>
    <dbReference type="NCBI Taxonomy" id="215358"/>
    <lineage>
        <taxon>Eukaryota</taxon>
        <taxon>Metazoa</taxon>
        <taxon>Chordata</taxon>
        <taxon>Craniata</taxon>
        <taxon>Vertebrata</taxon>
        <taxon>Euteleostomi</taxon>
        <taxon>Actinopterygii</taxon>
        <taxon>Neopterygii</taxon>
        <taxon>Teleostei</taxon>
        <taxon>Neoteleostei</taxon>
        <taxon>Acanthomorphata</taxon>
        <taxon>Eupercaria</taxon>
        <taxon>Sciaenidae</taxon>
        <taxon>Larimichthys</taxon>
    </lineage>
</organism>
<evidence type="ECO:0000313" key="2">
    <source>
        <dbReference type="Proteomes" id="UP000793456"/>
    </source>
</evidence>
<accession>A0ACD3RS60</accession>
<comment type="caution">
    <text evidence="1">The sequence shown here is derived from an EMBL/GenBank/DDBJ whole genome shotgun (WGS) entry which is preliminary data.</text>
</comment>
<dbReference type="EMBL" id="CM011675">
    <property type="protein sequence ID" value="TMS22187.1"/>
    <property type="molecule type" value="Genomic_DNA"/>
</dbReference>